<feature type="compositionally biased region" description="Basic residues" evidence="1">
    <location>
        <begin position="166"/>
        <end position="177"/>
    </location>
</feature>
<dbReference type="AlphaFoldDB" id="A0A8T0N1V1"/>
<protein>
    <submittedName>
        <fullName evidence="2">Uncharacterized protein</fullName>
    </submittedName>
</protein>
<feature type="compositionally biased region" description="Basic and acidic residues" evidence="1">
    <location>
        <begin position="53"/>
        <end position="63"/>
    </location>
</feature>
<keyword evidence="3" id="KW-1185">Reference proteome</keyword>
<organism evidence="2 3">
    <name type="scientific">Panicum virgatum</name>
    <name type="common">Blackwell switchgrass</name>
    <dbReference type="NCBI Taxonomy" id="38727"/>
    <lineage>
        <taxon>Eukaryota</taxon>
        <taxon>Viridiplantae</taxon>
        <taxon>Streptophyta</taxon>
        <taxon>Embryophyta</taxon>
        <taxon>Tracheophyta</taxon>
        <taxon>Spermatophyta</taxon>
        <taxon>Magnoliopsida</taxon>
        <taxon>Liliopsida</taxon>
        <taxon>Poales</taxon>
        <taxon>Poaceae</taxon>
        <taxon>PACMAD clade</taxon>
        <taxon>Panicoideae</taxon>
        <taxon>Panicodae</taxon>
        <taxon>Paniceae</taxon>
        <taxon>Panicinae</taxon>
        <taxon>Panicum</taxon>
        <taxon>Panicum sect. Hiantes</taxon>
    </lineage>
</organism>
<evidence type="ECO:0000256" key="1">
    <source>
        <dbReference type="SAM" id="MobiDB-lite"/>
    </source>
</evidence>
<feature type="compositionally biased region" description="Gly residues" evidence="1">
    <location>
        <begin position="227"/>
        <end position="237"/>
    </location>
</feature>
<feature type="region of interest" description="Disordered" evidence="1">
    <location>
        <begin position="159"/>
        <end position="237"/>
    </location>
</feature>
<feature type="compositionally biased region" description="Pro residues" evidence="1">
    <location>
        <begin position="69"/>
        <end position="84"/>
    </location>
</feature>
<evidence type="ECO:0000313" key="2">
    <source>
        <dbReference type="EMBL" id="KAG2543791.1"/>
    </source>
</evidence>
<dbReference type="EMBL" id="CM029054">
    <property type="protein sequence ID" value="KAG2543791.1"/>
    <property type="molecule type" value="Genomic_DNA"/>
</dbReference>
<name>A0A8T0N1V1_PANVG</name>
<accession>A0A8T0N1V1</accession>
<gene>
    <name evidence="2" type="ORF">PVAP13_9NG759500</name>
</gene>
<feature type="region of interest" description="Disordered" evidence="1">
    <location>
        <begin position="53"/>
        <end position="136"/>
    </location>
</feature>
<feature type="compositionally biased region" description="Basic residues" evidence="1">
    <location>
        <begin position="106"/>
        <end position="136"/>
    </location>
</feature>
<proteinExistence type="predicted"/>
<evidence type="ECO:0000313" key="3">
    <source>
        <dbReference type="Proteomes" id="UP000823388"/>
    </source>
</evidence>
<feature type="region of interest" description="Disordered" evidence="1">
    <location>
        <begin position="1"/>
        <end position="29"/>
    </location>
</feature>
<comment type="caution">
    <text evidence="2">The sequence shown here is derived from an EMBL/GenBank/DDBJ whole genome shotgun (WGS) entry which is preliminary data.</text>
</comment>
<feature type="compositionally biased region" description="Basic and acidic residues" evidence="1">
    <location>
        <begin position="207"/>
        <end position="226"/>
    </location>
</feature>
<dbReference type="Proteomes" id="UP000823388">
    <property type="component" value="Chromosome 9N"/>
</dbReference>
<sequence length="252" mass="26248">MPGRAGIDPHLLGRKARYTAPGRRPCSPPVLPVAELGAGAELEQWAADLEEGARAGKVREREWGLLGRPSPPPAAQGRTPPPPRAGSNAPRRGELQQAAAPSRVGRGGHGRSRAGRAMRRPHRAQGPGRRRKRPRCAHARLLAAKICGGEGGRLERAARSAAAMPRAHRRGRGRGGRRGGEGERRRGAVGWRPRTATGGMGGGRGAEGGDCRRGRRAAARDVRVRGEGGAGEAEGGCAEEGGAVGLMRIVGG</sequence>
<reference evidence="2" key="1">
    <citation type="submission" date="2020-05" db="EMBL/GenBank/DDBJ databases">
        <title>WGS assembly of Panicum virgatum.</title>
        <authorList>
            <person name="Lovell J.T."/>
            <person name="Jenkins J."/>
            <person name="Shu S."/>
            <person name="Juenger T.E."/>
            <person name="Schmutz J."/>
        </authorList>
    </citation>
    <scope>NUCLEOTIDE SEQUENCE</scope>
    <source>
        <strain evidence="2">AP13</strain>
    </source>
</reference>